<organism evidence="1 2">
    <name type="scientific">Choristoneura rosaceana nucleopolyhedrovirus</name>
    <dbReference type="NCBI Taxonomy" id="58094"/>
    <lineage>
        <taxon>Viruses</taxon>
        <taxon>Viruses incertae sedis</taxon>
        <taxon>Naldaviricetes</taxon>
        <taxon>Lefavirales</taxon>
        <taxon>Baculoviridae</taxon>
        <taxon>Alphabaculovirus</taxon>
        <taxon>Alphabaculovirus chorosaceanae</taxon>
    </lineage>
</organism>
<sequence>MFIFYLIFFYIYKNNTCFFNIRTQIARLTLTHTNKVWHMLSFTIALKRQVALCQTDSLFQYTQIQKANYRNKQITSVKVIVTLN</sequence>
<dbReference type="GeneID" id="16479658"/>
<accession>S5MR62</accession>
<dbReference type="RefSeq" id="YP_008378360.1">
    <property type="nucleotide sequence ID" value="NC_021924.1"/>
</dbReference>
<evidence type="ECO:0000313" key="1">
    <source>
        <dbReference type="EMBL" id="AGR57044.1"/>
    </source>
</evidence>
<protein>
    <submittedName>
        <fullName evidence="1">Uncharacterized protein</fullName>
    </submittedName>
</protein>
<dbReference type="KEGG" id="vg:16479658"/>
<proteinExistence type="predicted"/>
<name>S5MR62_9ABAC</name>
<keyword evidence="2" id="KW-1185">Reference proteome</keyword>
<dbReference type="Proteomes" id="UP000208100">
    <property type="component" value="Segment"/>
</dbReference>
<evidence type="ECO:0000313" key="2">
    <source>
        <dbReference type="Proteomes" id="UP000208100"/>
    </source>
</evidence>
<reference evidence="1 2" key="1">
    <citation type="journal article" date="2013" name="PLoS ONE">
        <title>Comparative Genome Sequence Analysis of Choristoneura occidentalis Freeman and C. rosaceana Harris (Lepidoptera: Tortricidae) Alphabaculoviruses.</title>
        <authorList>
            <person name="Thumbi D.K."/>
            <person name="Beliveau C."/>
            <person name="Cusson M."/>
            <person name="Lapointe R."/>
            <person name="Lucarotti C.J."/>
        </authorList>
    </citation>
    <scope>NUCLEOTIDE SEQUENCE [LARGE SCALE GENOMIC DNA]</scope>
    <source>
        <strain evidence="1">NB_1</strain>
    </source>
</reference>
<dbReference type="EMBL" id="KC961304">
    <property type="protein sequence ID" value="AGR57044.1"/>
    <property type="molecule type" value="Genomic_DNA"/>
</dbReference>